<dbReference type="Proteomes" id="UP000501690">
    <property type="component" value="Linkage Group LG6"/>
</dbReference>
<proteinExistence type="predicted"/>
<keyword evidence="2" id="KW-1185">Reference proteome</keyword>
<evidence type="ECO:0000313" key="1">
    <source>
        <dbReference type="EMBL" id="QCD97325.1"/>
    </source>
</evidence>
<evidence type="ECO:0000313" key="2">
    <source>
        <dbReference type="Proteomes" id="UP000501690"/>
    </source>
</evidence>
<sequence>MLCSAPRPSRIAPPFTEPLSAIRTTTPLLGSSSAVSRAPNRALNRALSRCRRSCLLYTSLFVQRSCSSPFANRATIHGAALCYSNNAATAWEFLRPAPRPSRIAPPSTEPLFAIRTTPPLLGSSSAVSRAPNRALNRALSRCRRSCLLYTSLFVQRSCSSPFANRATIHGAALCYSNNAATAWEFLRRQSSSEPRSESCPFALPSFLSLIHISVVRWNEMCIRDRSSGVVVRIAKSGSVNGGAIREGRGAAALNKERQREEGLRGGEEWLREEAPARRSGCVEERSREENLRCCAVAVRGWCGAPARRLRGGVVAWRSGRARRTCGGRAVLVWCSGRAVLVWCDL</sequence>
<reference evidence="1 2" key="1">
    <citation type="submission" date="2019-04" db="EMBL/GenBank/DDBJ databases">
        <title>An improved genome assembly and genetic linkage map for asparagus bean, Vigna unguiculata ssp. sesquipedialis.</title>
        <authorList>
            <person name="Xia Q."/>
            <person name="Zhang R."/>
            <person name="Dong Y."/>
        </authorList>
    </citation>
    <scope>NUCLEOTIDE SEQUENCE [LARGE SCALE GENOMIC DNA]</scope>
    <source>
        <tissue evidence="1">Leaf</tissue>
    </source>
</reference>
<name>A0A4D6M7U7_VIGUN</name>
<organism evidence="1 2">
    <name type="scientific">Vigna unguiculata</name>
    <name type="common">Cowpea</name>
    <dbReference type="NCBI Taxonomy" id="3917"/>
    <lineage>
        <taxon>Eukaryota</taxon>
        <taxon>Viridiplantae</taxon>
        <taxon>Streptophyta</taxon>
        <taxon>Embryophyta</taxon>
        <taxon>Tracheophyta</taxon>
        <taxon>Spermatophyta</taxon>
        <taxon>Magnoliopsida</taxon>
        <taxon>eudicotyledons</taxon>
        <taxon>Gunneridae</taxon>
        <taxon>Pentapetalae</taxon>
        <taxon>rosids</taxon>
        <taxon>fabids</taxon>
        <taxon>Fabales</taxon>
        <taxon>Fabaceae</taxon>
        <taxon>Papilionoideae</taxon>
        <taxon>50 kb inversion clade</taxon>
        <taxon>NPAAA clade</taxon>
        <taxon>indigoferoid/millettioid clade</taxon>
        <taxon>Phaseoleae</taxon>
        <taxon>Vigna</taxon>
    </lineage>
</organism>
<protein>
    <submittedName>
        <fullName evidence="1">Uncharacterized protein</fullName>
    </submittedName>
</protein>
<dbReference type="EMBL" id="CP039350">
    <property type="protein sequence ID" value="QCD97325.1"/>
    <property type="molecule type" value="Genomic_DNA"/>
</dbReference>
<accession>A0A4D6M7U7</accession>
<dbReference type="AlphaFoldDB" id="A0A4D6M7U7"/>
<gene>
    <name evidence="1" type="ORF">DEO72_LG6g2035</name>
</gene>